<proteinExistence type="predicted"/>
<organism evidence="1 2">
    <name type="scientific">Armillaria ostoyae</name>
    <name type="common">Armillaria root rot fungus</name>
    <dbReference type="NCBI Taxonomy" id="47428"/>
    <lineage>
        <taxon>Eukaryota</taxon>
        <taxon>Fungi</taxon>
        <taxon>Dikarya</taxon>
        <taxon>Basidiomycota</taxon>
        <taxon>Agaricomycotina</taxon>
        <taxon>Agaricomycetes</taxon>
        <taxon>Agaricomycetidae</taxon>
        <taxon>Agaricales</taxon>
        <taxon>Marasmiineae</taxon>
        <taxon>Physalacriaceae</taxon>
        <taxon>Armillaria</taxon>
    </lineage>
</organism>
<keyword evidence="2" id="KW-1185">Reference proteome</keyword>
<evidence type="ECO:0000313" key="1">
    <source>
        <dbReference type="EMBL" id="SJL02886.1"/>
    </source>
</evidence>
<reference evidence="2" key="1">
    <citation type="journal article" date="2017" name="Nat. Ecol. Evol.">
        <title>Genome expansion and lineage-specific genetic innovations in the forest pathogenic fungi Armillaria.</title>
        <authorList>
            <person name="Sipos G."/>
            <person name="Prasanna A.N."/>
            <person name="Walter M.C."/>
            <person name="O'Connor E."/>
            <person name="Balint B."/>
            <person name="Krizsan K."/>
            <person name="Kiss B."/>
            <person name="Hess J."/>
            <person name="Varga T."/>
            <person name="Slot J."/>
            <person name="Riley R."/>
            <person name="Boka B."/>
            <person name="Rigling D."/>
            <person name="Barry K."/>
            <person name="Lee J."/>
            <person name="Mihaltcheva S."/>
            <person name="LaButti K."/>
            <person name="Lipzen A."/>
            <person name="Waldron R."/>
            <person name="Moloney N.M."/>
            <person name="Sperisen C."/>
            <person name="Kredics L."/>
            <person name="Vagvoelgyi C."/>
            <person name="Patrignani A."/>
            <person name="Fitzpatrick D."/>
            <person name="Nagy I."/>
            <person name="Doyle S."/>
            <person name="Anderson J.B."/>
            <person name="Grigoriev I.V."/>
            <person name="Gueldener U."/>
            <person name="Muensterkoetter M."/>
            <person name="Nagy L.G."/>
        </authorList>
    </citation>
    <scope>NUCLEOTIDE SEQUENCE [LARGE SCALE GENOMIC DNA]</scope>
    <source>
        <strain evidence="2">C18/9</strain>
    </source>
</reference>
<evidence type="ECO:0000313" key="2">
    <source>
        <dbReference type="Proteomes" id="UP000219338"/>
    </source>
</evidence>
<sequence length="133" mass="15185">MALWIEDLQQCICVDSEGEQELTNAKAVELHCKCVRLAKQVKLFRKAQLIYLPGAALHLAEEAAEMTKFVDMEDQKLWLPSDFDSDIWETSCQTGLPAIEESLCEAQCLDALESIWSSQQTMRAFLAFWNRNL</sequence>
<name>A0A284R2G6_ARMOS</name>
<dbReference type="EMBL" id="FUEG01000004">
    <property type="protein sequence ID" value="SJL02886.1"/>
    <property type="molecule type" value="Genomic_DNA"/>
</dbReference>
<accession>A0A284R2G6</accession>
<dbReference type="Proteomes" id="UP000219338">
    <property type="component" value="Unassembled WGS sequence"/>
</dbReference>
<dbReference type="AlphaFoldDB" id="A0A284R2G6"/>
<protein>
    <submittedName>
        <fullName evidence="1">Uncharacterized protein</fullName>
    </submittedName>
</protein>
<gene>
    <name evidence="1" type="ORF">ARMOST_06227</name>
</gene>